<feature type="non-terminal residue" evidence="1">
    <location>
        <position position="49"/>
    </location>
</feature>
<gene>
    <name evidence="1" type="ORF">RPERSI_LOCUS16614</name>
</gene>
<evidence type="ECO:0000313" key="1">
    <source>
        <dbReference type="EMBL" id="CAG8772805.1"/>
    </source>
</evidence>
<evidence type="ECO:0000313" key="2">
    <source>
        <dbReference type="Proteomes" id="UP000789920"/>
    </source>
</evidence>
<name>A0ACA9R177_9GLOM</name>
<comment type="caution">
    <text evidence="1">The sequence shown here is derived from an EMBL/GenBank/DDBJ whole genome shotgun (WGS) entry which is preliminary data.</text>
</comment>
<reference evidence="1" key="1">
    <citation type="submission" date="2021-06" db="EMBL/GenBank/DDBJ databases">
        <authorList>
            <person name="Kallberg Y."/>
            <person name="Tangrot J."/>
            <person name="Rosling A."/>
        </authorList>
    </citation>
    <scope>NUCLEOTIDE SEQUENCE</scope>
    <source>
        <strain evidence="1">MA461A</strain>
    </source>
</reference>
<proteinExistence type="predicted"/>
<feature type="non-terminal residue" evidence="1">
    <location>
        <position position="1"/>
    </location>
</feature>
<dbReference type="Proteomes" id="UP000789920">
    <property type="component" value="Unassembled WGS sequence"/>
</dbReference>
<dbReference type="EMBL" id="CAJVQC010041364">
    <property type="protein sequence ID" value="CAG8772805.1"/>
    <property type="molecule type" value="Genomic_DNA"/>
</dbReference>
<sequence length="49" mass="5612">KVVGISTKHIREKIVVETPKDFANLYERCWSSDPGKRPTLNEVSIVLEK</sequence>
<organism evidence="1 2">
    <name type="scientific">Racocetra persica</name>
    <dbReference type="NCBI Taxonomy" id="160502"/>
    <lineage>
        <taxon>Eukaryota</taxon>
        <taxon>Fungi</taxon>
        <taxon>Fungi incertae sedis</taxon>
        <taxon>Mucoromycota</taxon>
        <taxon>Glomeromycotina</taxon>
        <taxon>Glomeromycetes</taxon>
        <taxon>Diversisporales</taxon>
        <taxon>Gigasporaceae</taxon>
        <taxon>Racocetra</taxon>
    </lineage>
</organism>
<protein>
    <submittedName>
        <fullName evidence="1">26349_t:CDS:1</fullName>
    </submittedName>
</protein>
<keyword evidence="2" id="KW-1185">Reference proteome</keyword>
<accession>A0ACA9R177</accession>